<dbReference type="GO" id="GO:0004017">
    <property type="term" value="F:AMP kinase activity"/>
    <property type="evidence" value="ECO:0007669"/>
    <property type="project" value="UniProtKB-UniRule"/>
</dbReference>
<keyword evidence="2 10" id="KW-0963">Cytoplasm</keyword>
<keyword evidence="5 10" id="KW-0808">Transferase</keyword>
<dbReference type="Pfam" id="PF13238">
    <property type="entry name" value="AAA_18"/>
    <property type="match status" value="1"/>
</dbReference>
<dbReference type="GO" id="GO:0016887">
    <property type="term" value="F:ATP hydrolysis activity"/>
    <property type="evidence" value="ECO:0007669"/>
    <property type="project" value="UniProtKB-UniRule"/>
</dbReference>
<dbReference type="EC" id="2.7.4.3" evidence="10"/>
<feature type="binding site" evidence="10">
    <location>
        <position position="16"/>
    </location>
    <ligand>
        <name>ATP</name>
        <dbReference type="ChEBI" id="CHEBI:30616"/>
    </ligand>
</feature>
<feature type="region of interest" description="NMPbind" evidence="10">
    <location>
        <begin position="38"/>
        <end position="61"/>
    </location>
</feature>
<feature type="binding site" evidence="10">
    <location>
        <position position="20"/>
    </location>
    <ligand>
        <name>ATP</name>
        <dbReference type="ChEBI" id="CHEBI:30616"/>
    </ligand>
</feature>
<accession>A0A4Y7QMD5</accession>
<feature type="binding site" evidence="10">
    <location>
        <position position="153"/>
    </location>
    <ligand>
        <name>ATP</name>
        <dbReference type="ChEBI" id="CHEBI:30616"/>
    </ligand>
</feature>
<dbReference type="VEuPathDB" id="FungiDB:BD410DRAFT_811546"/>
<keyword evidence="12" id="KW-1185">Reference proteome</keyword>
<feature type="binding site" evidence="10">
    <location>
        <position position="114"/>
    </location>
    <ligand>
        <name>ATP</name>
        <dbReference type="ChEBI" id="CHEBI:30616"/>
    </ligand>
</feature>
<evidence type="ECO:0000256" key="2">
    <source>
        <dbReference type="ARBA" id="ARBA00022490"/>
    </source>
</evidence>
<feature type="binding site" evidence="10">
    <location>
        <position position="18"/>
    </location>
    <ligand>
        <name>ATP</name>
        <dbReference type="ChEBI" id="CHEBI:30616"/>
    </ligand>
</feature>
<comment type="subcellular location">
    <subcellularLocation>
        <location evidence="10">Cytoplasm</location>
    </subcellularLocation>
    <subcellularLocation>
        <location evidence="10">Nucleus</location>
    </subcellularLocation>
</comment>
<evidence type="ECO:0000256" key="9">
    <source>
        <dbReference type="ARBA" id="ARBA00023242"/>
    </source>
</evidence>
<dbReference type="InterPro" id="IPR027417">
    <property type="entry name" value="P-loop_NTPase"/>
</dbReference>
<comment type="function">
    <text evidence="10">Broad-specificity nucleoside monophosphate (NMP) kinase that catalyzes the reversible transfer of the terminal phosphate group between nucleoside triphosphates and monophosphates. Has also ATPase activity. Involved in the late cytoplasmic maturation steps of the 40S ribosomal particles, specifically 18S rRNA maturation. While NMP activity is not required for ribosome maturation, ATPase activity is. Associates transiently with small ribosomal subunit protein uS11. ATP hydrolysis breaks the interaction with uS11. May temporarily remove uS11 from the ribosome to enable a conformational change of the ribosomal RNA that is needed for the final maturation step of the small ribosomal subunit. Its NMP activity may have a role in nuclear energy homeostasis.</text>
</comment>
<keyword evidence="3 10" id="KW-0690">Ribosome biogenesis</keyword>
<evidence type="ECO:0000256" key="1">
    <source>
        <dbReference type="ARBA" id="ARBA00000582"/>
    </source>
</evidence>
<feature type="binding site" evidence="10">
    <location>
        <position position="19"/>
    </location>
    <ligand>
        <name>ATP</name>
        <dbReference type="ChEBI" id="CHEBI:30616"/>
    </ligand>
</feature>
<evidence type="ECO:0000256" key="3">
    <source>
        <dbReference type="ARBA" id="ARBA00022517"/>
    </source>
</evidence>
<protein>
    <recommendedName>
        <fullName evidence="10">Adenylate kinase isoenzyme 6 homolog</fullName>
        <shortName evidence="10">AK6</shortName>
        <ecNumber evidence="10">2.7.4.3</ecNumber>
    </recommendedName>
    <alternativeName>
        <fullName evidence="10">Dual activity adenylate kinase/ATPase</fullName>
        <shortName evidence="10">AK/ATPase</shortName>
    </alternativeName>
</protein>
<comment type="subunit">
    <text evidence="10">Interacts with small ribosomal subunit protein uS11. Not a structural component of 43S pre-ribosomes, but transiently interacts with them by binding to uS11.</text>
</comment>
<comment type="similarity">
    <text evidence="10">Belongs to the adenylate kinase family. AK6 subfamily.</text>
</comment>
<keyword evidence="9 10" id="KW-0539">Nucleus</keyword>
<dbReference type="SUPFAM" id="SSF52540">
    <property type="entry name" value="P-loop containing nucleoside triphosphate hydrolases"/>
    <property type="match status" value="1"/>
</dbReference>
<reference evidence="11 12" key="1">
    <citation type="submission" date="2018-06" db="EMBL/GenBank/DDBJ databases">
        <title>A transcriptomic atlas of mushroom development highlights an independent origin of complex multicellularity.</title>
        <authorList>
            <consortium name="DOE Joint Genome Institute"/>
            <person name="Krizsan K."/>
            <person name="Almasi E."/>
            <person name="Merenyi Z."/>
            <person name="Sahu N."/>
            <person name="Viragh M."/>
            <person name="Koszo T."/>
            <person name="Mondo S."/>
            <person name="Kiss B."/>
            <person name="Balint B."/>
            <person name="Kues U."/>
            <person name="Barry K."/>
            <person name="Hegedus J.C."/>
            <person name="Henrissat B."/>
            <person name="Johnson J."/>
            <person name="Lipzen A."/>
            <person name="Ohm R."/>
            <person name="Nagy I."/>
            <person name="Pangilinan J."/>
            <person name="Yan J."/>
            <person name="Xiong Y."/>
            <person name="Grigoriev I.V."/>
            <person name="Hibbett D.S."/>
            <person name="Nagy L.G."/>
        </authorList>
    </citation>
    <scope>NUCLEOTIDE SEQUENCE [LARGE SCALE GENOMIC DNA]</scope>
    <source>
        <strain evidence="11 12">SZMC22713</strain>
    </source>
</reference>
<dbReference type="GO" id="GO:0005524">
    <property type="term" value="F:ATP binding"/>
    <property type="evidence" value="ECO:0007669"/>
    <property type="project" value="UniProtKB-KW"/>
</dbReference>
<dbReference type="GO" id="GO:0042274">
    <property type="term" value="P:ribosomal small subunit biogenesis"/>
    <property type="evidence" value="ECO:0007669"/>
    <property type="project" value="UniProtKB-UniRule"/>
</dbReference>
<sequence>MPNRLAPIILLTGTPGTGKTTHAQLLAQSSPVPLRHINVGDLVKEKCLYESYDEEWQSYVVDEDKLLDDLEPLAAEGGLILDWHTCDIFPERWIDLVIVLRCDHTELWNRLEKRNYPLKKIQENNESEIMQTISDEARSSYAEEIIIELRSEKTEDLESNIERIVEWIRAWKENREQSD</sequence>
<evidence type="ECO:0000256" key="6">
    <source>
        <dbReference type="ARBA" id="ARBA00022741"/>
    </source>
</evidence>
<comment type="catalytic activity">
    <reaction evidence="10">
        <text>ATP + H2O = ADP + phosphate + H(+)</text>
        <dbReference type="Rhea" id="RHEA:13065"/>
        <dbReference type="ChEBI" id="CHEBI:15377"/>
        <dbReference type="ChEBI" id="CHEBI:15378"/>
        <dbReference type="ChEBI" id="CHEBI:30616"/>
        <dbReference type="ChEBI" id="CHEBI:43474"/>
        <dbReference type="ChEBI" id="CHEBI:456216"/>
    </reaction>
</comment>
<dbReference type="OrthoDB" id="10251185at2759"/>
<evidence type="ECO:0000256" key="7">
    <source>
        <dbReference type="ARBA" id="ARBA00022777"/>
    </source>
</evidence>
<feature type="region of interest" description="LID" evidence="10">
    <location>
        <begin position="113"/>
        <end position="123"/>
    </location>
</feature>
<dbReference type="InterPro" id="IPR020618">
    <property type="entry name" value="Adenyl_kinase_AK6"/>
</dbReference>
<dbReference type="PANTHER" id="PTHR12595">
    <property type="entry name" value="POS9-ACTIVATING FACTOR FAP7-RELATED"/>
    <property type="match status" value="1"/>
</dbReference>
<keyword evidence="6 10" id="KW-0547">Nucleotide-binding</keyword>
<proteinExistence type="inferred from homology"/>
<dbReference type="Proteomes" id="UP000294933">
    <property type="component" value="Unassembled WGS sequence"/>
</dbReference>
<dbReference type="AlphaFoldDB" id="A0A4Y7QMD5"/>
<dbReference type="Gene3D" id="3.40.50.300">
    <property type="entry name" value="P-loop containing nucleotide triphosphate hydrolases"/>
    <property type="match status" value="1"/>
</dbReference>
<evidence type="ECO:0000256" key="5">
    <source>
        <dbReference type="ARBA" id="ARBA00022679"/>
    </source>
</evidence>
<evidence type="ECO:0000256" key="10">
    <source>
        <dbReference type="HAMAP-Rule" id="MF_03173"/>
    </source>
</evidence>
<comment type="catalytic activity">
    <reaction evidence="1 10">
        <text>AMP + ATP = 2 ADP</text>
        <dbReference type="Rhea" id="RHEA:12973"/>
        <dbReference type="ChEBI" id="CHEBI:30616"/>
        <dbReference type="ChEBI" id="CHEBI:456215"/>
        <dbReference type="ChEBI" id="CHEBI:456216"/>
        <dbReference type="EC" id="2.7.4.3"/>
    </reaction>
</comment>
<dbReference type="STRING" id="50990.A0A4Y7QMD5"/>
<feature type="binding site" evidence="10">
    <location>
        <position position="21"/>
    </location>
    <ligand>
        <name>ATP</name>
        <dbReference type="ChEBI" id="CHEBI:30616"/>
    </ligand>
</feature>
<dbReference type="GO" id="GO:0005634">
    <property type="term" value="C:nucleus"/>
    <property type="evidence" value="ECO:0007669"/>
    <property type="project" value="UniProtKB-SubCell"/>
</dbReference>
<evidence type="ECO:0000256" key="4">
    <source>
        <dbReference type="ARBA" id="ARBA00022552"/>
    </source>
</evidence>
<gene>
    <name evidence="11" type="ORF">BD410DRAFT_811546</name>
</gene>
<evidence type="ECO:0000313" key="12">
    <source>
        <dbReference type="Proteomes" id="UP000294933"/>
    </source>
</evidence>
<dbReference type="GO" id="GO:0006364">
    <property type="term" value="P:rRNA processing"/>
    <property type="evidence" value="ECO:0007669"/>
    <property type="project" value="UniProtKB-KW"/>
</dbReference>
<dbReference type="HAMAP" id="MF_00039">
    <property type="entry name" value="Adenylate_kinase_AK6"/>
    <property type="match status" value="1"/>
</dbReference>
<evidence type="ECO:0000313" key="11">
    <source>
        <dbReference type="EMBL" id="TDL28408.1"/>
    </source>
</evidence>
<dbReference type="PANTHER" id="PTHR12595:SF0">
    <property type="entry name" value="ADENYLATE KINASE ISOENZYME 6"/>
    <property type="match status" value="1"/>
</dbReference>
<evidence type="ECO:0000256" key="8">
    <source>
        <dbReference type="ARBA" id="ARBA00022840"/>
    </source>
</evidence>
<dbReference type="GO" id="GO:0005737">
    <property type="term" value="C:cytoplasm"/>
    <property type="evidence" value="ECO:0007669"/>
    <property type="project" value="UniProtKB-SubCell"/>
</dbReference>
<dbReference type="FunFam" id="3.40.50.300:FF:000372">
    <property type="entry name" value="Adenylate kinase isoenzyme 6 homolog"/>
    <property type="match status" value="1"/>
</dbReference>
<organism evidence="11 12">
    <name type="scientific">Rickenella mellea</name>
    <dbReference type="NCBI Taxonomy" id="50990"/>
    <lineage>
        <taxon>Eukaryota</taxon>
        <taxon>Fungi</taxon>
        <taxon>Dikarya</taxon>
        <taxon>Basidiomycota</taxon>
        <taxon>Agaricomycotina</taxon>
        <taxon>Agaricomycetes</taxon>
        <taxon>Hymenochaetales</taxon>
        <taxon>Rickenellaceae</taxon>
        <taxon>Rickenella</taxon>
    </lineage>
</organism>
<keyword evidence="4 10" id="KW-0698">rRNA processing</keyword>
<keyword evidence="8 10" id="KW-0067">ATP-binding</keyword>
<keyword evidence="11" id="KW-0378">Hydrolase</keyword>
<name>A0A4Y7QMD5_9AGAM</name>
<dbReference type="EMBL" id="ML170157">
    <property type="protein sequence ID" value="TDL28408.1"/>
    <property type="molecule type" value="Genomic_DNA"/>
</dbReference>
<keyword evidence="7 10" id="KW-0418">Kinase</keyword>